<accession>A0A8S0W3R2</accession>
<dbReference type="Gene3D" id="1.10.12.10">
    <property type="entry name" value="Lyase 2-enoyl-coa Hydratase, Chain A, domain 2"/>
    <property type="match status" value="1"/>
</dbReference>
<dbReference type="PANTHER" id="PTHR11941">
    <property type="entry name" value="ENOYL-COA HYDRATASE-RELATED"/>
    <property type="match status" value="1"/>
</dbReference>
<evidence type="ECO:0000256" key="2">
    <source>
        <dbReference type="ARBA" id="ARBA00005254"/>
    </source>
</evidence>
<organism evidence="8">
    <name type="scientific">Acididesulfobacillus acetoxydans</name>
    <dbReference type="NCBI Taxonomy" id="1561005"/>
    <lineage>
        <taxon>Bacteria</taxon>
        <taxon>Bacillati</taxon>
        <taxon>Bacillota</taxon>
        <taxon>Clostridia</taxon>
        <taxon>Eubacteriales</taxon>
        <taxon>Peptococcaceae</taxon>
        <taxon>Acididesulfobacillus</taxon>
    </lineage>
</organism>
<evidence type="ECO:0000313" key="8">
    <source>
        <dbReference type="EMBL" id="CAA7601918.1"/>
    </source>
</evidence>
<dbReference type="Proteomes" id="UP001071230">
    <property type="component" value="Unassembled WGS sequence"/>
</dbReference>
<dbReference type="Pfam" id="PF00378">
    <property type="entry name" value="ECH_1"/>
    <property type="match status" value="1"/>
</dbReference>
<evidence type="ECO:0000256" key="6">
    <source>
        <dbReference type="ARBA" id="ARBA00067035"/>
    </source>
</evidence>
<dbReference type="FunFam" id="3.90.226.10:FF:000009">
    <property type="entry name" value="Carnitinyl-CoA dehydratase"/>
    <property type="match status" value="1"/>
</dbReference>
<dbReference type="PANTHER" id="PTHR11941:SF54">
    <property type="entry name" value="ENOYL-COA HYDRATASE, MITOCHONDRIAL"/>
    <property type="match status" value="1"/>
</dbReference>
<dbReference type="PROSITE" id="PS00166">
    <property type="entry name" value="ENOYL_COA_HYDRATASE"/>
    <property type="match status" value="1"/>
</dbReference>
<gene>
    <name evidence="8" type="ORF">DEACI_2589</name>
    <name evidence="9" type="ORF">DEACI_2713</name>
</gene>
<dbReference type="InterPro" id="IPR001753">
    <property type="entry name" value="Enoyl-CoA_hydra/iso"/>
</dbReference>
<evidence type="ECO:0000313" key="10">
    <source>
        <dbReference type="Proteomes" id="UP001071230"/>
    </source>
</evidence>
<dbReference type="InterPro" id="IPR029045">
    <property type="entry name" value="ClpP/crotonase-like_dom_sf"/>
</dbReference>
<dbReference type="RefSeq" id="WP_240985380.1">
    <property type="nucleotide sequence ID" value="NZ_CDGJ01000078.1"/>
</dbReference>
<dbReference type="EC" id="4.2.1.150" evidence="6"/>
<name>A0A8S0W3R2_9FIRM</name>
<reference evidence="9" key="1">
    <citation type="submission" date="2014-11" db="EMBL/GenBank/DDBJ databases">
        <authorList>
            <person name="Hornung B.V."/>
        </authorList>
    </citation>
    <scope>NUCLEOTIDE SEQUENCE</scope>
    <source>
        <strain evidence="9">INE</strain>
    </source>
</reference>
<dbReference type="InterPro" id="IPR014748">
    <property type="entry name" value="Enoyl-CoA_hydra_C"/>
</dbReference>
<proteinExistence type="inferred from homology"/>
<dbReference type="SUPFAM" id="SSF52096">
    <property type="entry name" value="ClpP/crotonase"/>
    <property type="match status" value="1"/>
</dbReference>
<comment type="similarity">
    <text evidence="2 7">Belongs to the enoyl-CoA hydratase/isomerase family.</text>
</comment>
<dbReference type="EMBL" id="CDGJ01000078">
    <property type="protein sequence ID" value="CEJ08238.1"/>
    <property type="molecule type" value="Genomic_DNA"/>
</dbReference>
<comment type="catalytic activity">
    <reaction evidence="5">
        <text>a short-chain (3S)-3-hydroxyacyl-CoA = a short-chain (2E)-enoyl-CoA + H2O</text>
        <dbReference type="Rhea" id="RHEA:52664"/>
        <dbReference type="ChEBI" id="CHEBI:15377"/>
        <dbReference type="ChEBI" id="CHEBI:87488"/>
        <dbReference type="ChEBI" id="CHEBI:136760"/>
        <dbReference type="EC" id="4.2.1.150"/>
    </reaction>
</comment>
<evidence type="ECO:0000256" key="3">
    <source>
        <dbReference type="ARBA" id="ARBA00011881"/>
    </source>
</evidence>
<dbReference type="Gene3D" id="3.90.226.10">
    <property type="entry name" value="2-enoyl-CoA Hydratase, Chain A, domain 1"/>
    <property type="match status" value="1"/>
</dbReference>
<dbReference type="GO" id="GO:0006635">
    <property type="term" value="P:fatty acid beta-oxidation"/>
    <property type="evidence" value="ECO:0007669"/>
    <property type="project" value="TreeGrafter"/>
</dbReference>
<dbReference type="InterPro" id="IPR018376">
    <property type="entry name" value="Enoyl-CoA_hyd/isom_CS"/>
</dbReference>
<keyword evidence="4 9" id="KW-0456">Lyase</keyword>
<dbReference type="FunFam" id="1.10.12.10:FF:000001">
    <property type="entry name" value="Probable enoyl-CoA hydratase, mitochondrial"/>
    <property type="match status" value="1"/>
</dbReference>
<evidence type="ECO:0000256" key="7">
    <source>
        <dbReference type="RuleBase" id="RU003707"/>
    </source>
</evidence>
<evidence type="ECO:0000256" key="4">
    <source>
        <dbReference type="ARBA" id="ARBA00023239"/>
    </source>
</evidence>
<dbReference type="GO" id="GO:0018812">
    <property type="term" value="F:3-hydroxyacyl-CoA dehydratase activity"/>
    <property type="evidence" value="ECO:0007669"/>
    <property type="project" value="UniProtKB-EC"/>
</dbReference>
<sequence>MAEYQNIVLERQEYIAILKINRPKSLNALNTATLAELSQALTALAEDRAVRVVILTGSGEKAFVAGADIAEMRGFNPLEARRFSLLGQSVMNLIESLPQPVIAAVNGFALGGGTELALACDFRLASDKAKFGQPEVTLGLLAGFGGTQRLPRLVGSGRAAELLCTGDMIDAEEAYRIGLVNHVYPSSALLDEALALAGRIAARGPVAVQLTKSAIQHGKNMDLVSGQAYEAAVFAQTFSTADQKEGCSAFLDKRQAQFKGE</sequence>
<evidence type="ECO:0000256" key="1">
    <source>
        <dbReference type="ARBA" id="ARBA00005086"/>
    </source>
</evidence>
<keyword evidence="10" id="KW-1185">Reference proteome</keyword>
<dbReference type="Proteomes" id="UP000836597">
    <property type="component" value="Chromosome"/>
</dbReference>
<comment type="subunit">
    <text evidence="3">Homotetramer.</text>
</comment>
<protein>
    <recommendedName>
        <fullName evidence="6">short-chain-enoyl-CoA hydratase</fullName>
        <ecNumber evidence="6">4.2.1.150</ecNumber>
    </recommendedName>
</protein>
<evidence type="ECO:0000313" key="9">
    <source>
        <dbReference type="EMBL" id="CEJ08238.1"/>
    </source>
</evidence>
<dbReference type="CDD" id="cd06558">
    <property type="entry name" value="crotonase-like"/>
    <property type="match status" value="1"/>
</dbReference>
<reference evidence="8" key="2">
    <citation type="submission" date="2020-01" db="EMBL/GenBank/DDBJ databases">
        <authorList>
            <person name="Hornung B."/>
        </authorList>
    </citation>
    <scope>NUCLEOTIDE SEQUENCE</scope>
    <source>
        <strain evidence="8">PacBioINE</strain>
    </source>
</reference>
<dbReference type="EMBL" id="LR746496">
    <property type="protein sequence ID" value="CAA7601918.1"/>
    <property type="molecule type" value="Genomic_DNA"/>
</dbReference>
<dbReference type="KEGG" id="aacx:DEACI_2589"/>
<comment type="pathway">
    <text evidence="1">Lipid metabolism; butanoate metabolism.</text>
</comment>
<dbReference type="AlphaFoldDB" id="A0A8S0W3R2"/>
<evidence type="ECO:0000256" key="5">
    <source>
        <dbReference type="ARBA" id="ARBA00050624"/>
    </source>
</evidence>